<dbReference type="Proteomes" id="UP001212421">
    <property type="component" value="Chromosome"/>
</dbReference>
<sequence>MFCIAAFIVLLFMAAISARYRKYLAKAWNCTFRRITFRPCDTTFKQDMKDHMLAPIAARRPGLVKPASIGLEVVAVLIILTTIWSGYEVVKSGVNLYVYGTCNKQDSASCSLGAEACSIPDQTPGFGDSLAAWDVVGAFGNEFASLGETFSAIPSRMQNWDATAYLPADATYLNPYDASKKTALEVIDPGCTYCLQLFNNIEKAGFGEKQNLSYISYPIQSATGYKFKNSLLVTEQARGPAPQPARGRDHSGRLGDPEAHLHREERRRRVLAGLDQQHGLRGRERAAAGLGARIRAQPGAGRPRGPGSGIRPGHADHRSQQEDSRGEHSHREDPDDHLRRPSPRRPRLGRRPGLARSCAEVSHIDVKSHREHRYATLHGC</sequence>
<feature type="region of interest" description="Disordered" evidence="1">
    <location>
        <begin position="288"/>
        <end position="356"/>
    </location>
</feature>
<evidence type="ECO:0000313" key="3">
    <source>
        <dbReference type="Proteomes" id="UP001212421"/>
    </source>
</evidence>
<dbReference type="RefSeq" id="WP_281533542.1">
    <property type="nucleotide sequence ID" value="NZ_CP075584.1"/>
</dbReference>
<evidence type="ECO:0000256" key="1">
    <source>
        <dbReference type="SAM" id="MobiDB-lite"/>
    </source>
</evidence>
<feature type="compositionally biased region" description="Basic residues" evidence="1">
    <location>
        <begin position="340"/>
        <end position="350"/>
    </location>
</feature>
<name>A0ABY7N990_9MICO</name>
<protein>
    <submittedName>
        <fullName evidence="2">Uncharacterized protein</fullName>
    </submittedName>
</protein>
<keyword evidence="3" id="KW-1185">Reference proteome</keyword>
<evidence type="ECO:0000313" key="2">
    <source>
        <dbReference type="EMBL" id="WBM79031.1"/>
    </source>
</evidence>
<accession>A0ABY7N990</accession>
<feature type="compositionally biased region" description="Basic and acidic residues" evidence="1">
    <location>
        <begin position="313"/>
        <end position="339"/>
    </location>
</feature>
<proteinExistence type="predicted"/>
<feature type="compositionally biased region" description="Basic and acidic residues" evidence="1">
    <location>
        <begin position="246"/>
        <end position="264"/>
    </location>
</feature>
<reference evidence="2 3" key="1">
    <citation type="submission" date="2021-05" db="EMBL/GenBank/DDBJ databases">
        <authorList>
            <person name="Kumar R."/>
            <person name="Kumar A."/>
            <person name="Mukhia S."/>
        </authorList>
    </citation>
    <scope>NUCLEOTIDE SEQUENCE [LARGE SCALE GENOMIC DNA]</scope>
    <source>
        <strain evidence="2 3">ERMR7:08</strain>
    </source>
</reference>
<organism evidence="2 3">
    <name type="scientific">Cryobacterium breve</name>
    <dbReference type="NCBI Taxonomy" id="1259258"/>
    <lineage>
        <taxon>Bacteria</taxon>
        <taxon>Bacillati</taxon>
        <taxon>Actinomycetota</taxon>
        <taxon>Actinomycetes</taxon>
        <taxon>Micrococcales</taxon>
        <taxon>Microbacteriaceae</taxon>
        <taxon>Cryobacterium</taxon>
    </lineage>
</organism>
<feature type="region of interest" description="Disordered" evidence="1">
    <location>
        <begin position="236"/>
        <end position="264"/>
    </location>
</feature>
<dbReference type="EMBL" id="CP075584">
    <property type="protein sequence ID" value="WBM79031.1"/>
    <property type="molecule type" value="Genomic_DNA"/>
</dbReference>
<feature type="compositionally biased region" description="Low complexity" evidence="1">
    <location>
        <begin position="288"/>
        <end position="301"/>
    </location>
</feature>
<gene>
    <name evidence="2" type="ORF">KIV56_10810</name>
</gene>